<keyword evidence="5" id="KW-1185">Reference proteome</keyword>
<gene>
    <name evidence="4" type="ORF">AVEN_221668_1</name>
    <name evidence="2" type="ORF">AVEN_237119_1</name>
    <name evidence="3" type="ORF">AVEN_90498_1</name>
</gene>
<organism evidence="3 5">
    <name type="scientific">Araneus ventricosus</name>
    <name type="common">Orbweaver spider</name>
    <name type="synonym">Epeira ventricosa</name>
    <dbReference type="NCBI Taxonomy" id="182803"/>
    <lineage>
        <taxon>Eukaryota</taxon>
        <taxon>Metazoa</taxon>
        <taxon>Ecdysozoa</taxon>
        <taxon>Arthropoda</taxon>
        <taxon>Chelicerata</taxon>
        <taxon>Arachnida</taxon>
        <taxon>Araneae</taxon>
        <taxon>Araneomorphae</taxon>
        <taxon>Entelegynae</taxon>
        <taxon>Araneoidea</taxon>
        <taxon>Araneidae</taxon>
        <taxon>Araneus</taxon>
    </lineage>
</organism>
<feature type="non-terminal residue" evidence="3">
    <location>
        <position position="1"/>
    </location>
</feature>
<dbReference type="EMBL" id="BGPR01187074">
    <property type="protein sequence ID" value="GBM80301.1"/>
    <property type="molecule type" value="Genomic_DNA"/>
</dbReference>
<sequence length="32" mass="3138">ANASTNLEQPPPNYVQSDTAASGASAGPTHAL</sequence>
<dbReference type="Proteomes" id="UP000499080">
    <property type="component" value="Unassembled WGS sequence"/>
</dbReference>
<protein>
    <submittedName>
        <fullName evidence="3">Uncharacterized protein</fullName>
    </submittedName>
</protein>
<evidence type="ECO:0000313" key="3">
    <source>
        <dbReference type="EMBL" id="GBM80301.1"/>
    </source>
</evidence>
<comment type="caution">
    <text evidence="3">The sequence shown here is derived from an EMBL/GenBank/DDBJ whole genome shotgun (WGS) entry which is preliminary data.</text>
</comment>
<reference evidence="3 5" key="1">
    <citation type="journal article" date="2019" name="Sci. Rep.">
        <title>Orb-weaving spider Araneus ventricosus genome elucidates the spidroin gene catalogue.</title>
        <authorList>
            <person name="Kono N."/>
            <person name="Nakamura H."/>
            <person name="Ohtoshi R."/>
            <person name="Moran D.A.P."/>
            <person name="Shinohara A."/>
            <person name="Yoshida Y."/>
            <person name="Fujiwara M."/>
            <person name="Mori M."/>
            <person name="Tomita M."/>
            <person name="Arakawa K."/>
        </authorList>
    </citation>
    <scope>NUCLEOTIDE SEQUENCE [LARGE SCALE GENOMIC DNA]</scope>
</reference>
<dbReference type="EMBL" id="BGPR01187087">
    <property type="protein sequence ID" value="GBM80343.1"/>
    <property type="molecule type" value="Genomic_DNA"/>
</dbReference>
<dbReference type="EMBL" id="BGPR01187062">
    <property type="protein sequence ID" value="GBM80260.1"/>
    <property type="molecule type" value="Genomic_DNA"/>
</dbReference>
<feature type="region of interest" description="Disordered" evidence="1">
    <location>
        <begin position="1"/>
        <end position="32"/>
    </location>
</feature>
<evidence type="ECO:0000256" key="1">
    <source>
        <dbReference type="SAM" id="MobiDB-lite"/>
    </source>
</evidence>
<evidence type="ECO:0000313" key="2">
    <source>
        <dbReference type="EMBL" id="GBM80260.1"/>
    </source>
</evidence>
<dbReference type="AlphaFoldDB" id="A0A4Y2IR18"/>
<evidence type="ECO:0000313" key="5">
    <source>
        <dbReference type="Proteomes" id="UP000499080"/>
    </source>
</evidence>
<name>A0A4Y2IR18_ARAVE</name>
<feature type="compositionally biased region" description="Polar residues" evidence="1">
    <location>
        <begin position="1"/>
        <end position="22"/>
    </location>
</feature>
<proteinExistence type="predicted"/>
<evidence type="ECO:0000313" key="4">
    <source>
        <dbReference type="EMBL" id="GBM80343.1"/>
    </source>
</evidence>
<accession>A0A4Y2IR18</accession>